<evidence type="ECO:0000256" key="2">
    <source>
        <dbReference type="ARBA" id="ARBA00022801"/>
    </source>
</evidence>
<keyword evidence="2 3" id="KW-0378">Hydrolase</keyword>
<comment type="subcellular location">
    <subcellularLocation>
        <location evidence="3">Cytoplasm</location>
    </subcellularLocation>
</comment>
<dbReference type="PANTHER" id="PTHR43213">
    <property type="entry name" value="BIFUNCTIONAL DTTP/UTP PYROPHOSPHATASE/METHYLTRANSFERASE PROTEIN-RELATED"/>
    <property type="match status" value="1"/>
</dbReference>
<organism evidence="4 5">
    <name type="scientific">Gordonia mangrovi</name>
    <dbReference type="NCBI Taxonomy" id="2665643"/>
    <lineage>
        <taxon>Bacteria</taxon>
        <taxon>Bacillati</taxon>
        <taxon>Actinomycetota</taxon>
        <taxon>Actinomycetes</taxon>
        <taxon>Mycobacteriales</taxon>
        <taxon>Gordoniaceae</taxon>
        <taxon>Gordonia</taxon>
    </lineage>
</organism>
<comment type="caution">
    <text evidence="4">The sequence shown here is derived from an EMBL/GenBank/DDBJ whole genome shotgun (WGS) entry which is preliminary data.</text>
</comment>
<dbReference type="SUPFAM" id="SSF52972">
    <property type="entry name" value="ITPase-like"/>
    <property type="match status" value="1"/>
</dbReference>
<comment type="catalytic activity">
    <reaction evidence="3">
        <text>a ribonucleoside 5'-triphosphate + H2O = a ribonucleoside 5'-phosphate + diphosphate + H(+)</text>
        <dbReference type="Rhea" id="RHEA:23996"/>
        <dbReference type="ChEBI" id="CHEBI:15377"/>
        <dbReference type="ChEBI" id="CHEBI:15378"/>
        <dbReference type="ChEBI" id="CHEBI:33019"/>
        <dbReference type="ChEBI" id="CHEBI:58043"/>
        <dbReference type="ChEBI" id="CHEBI:61557"/>
        <dbReference type="EC" id="3.6.1.9"/>
    </reaction>
</comment>
<comment type="similarity">
    <text evidence="3">Belongs to the Maf family.</text>
</comment>
<dbReference type="Proteomes" id="UP000475545">
    <property type="component" value="Unassembled WGS sequence"/>
</dbReference>
<dbReference type="EC" id="3.6.1.9" evidence="3"/>
<accession>A0A6L7GWY9</accession>
<dbReference type="GO" id="GO:0047429">
    <property type="term" value="F:nucleoside triphosphate diphosphatase activity"/>
    <property type="evidence" value="ECO:0007669"/>
    <property type="project" value="UniProtKB-EC"/>
</dbReference>
<evidence type="ECO:0000313" key="5">
    <source>
        <dbReference type="Proteomes" id="UP000475545"/>
    </source>
</evidence>
<evidence type="ECO:0000256" key="3">
    <source>
        <dbReference type="HAMAP-Rule" id="MF_00528"/>
    </source>
</evidence>
<dbReference type="Gene3D" id="3.90.950.10">
    <property type="match status" value="1"/>
</dbReference>
<feature type="active site" description="Proton acceptor" evidence="3">
    <location>
        <position position="86"/>
    </location>
</feature>
<dbReference type="CDD" id="cd00555">
    <property type="entry name" value="Maf"/>
    <property type="match status" value="1"/>
</dbReference>
<keyword evidence="3" id="KW-0546">Nucleotide metabolism</keyword>
<comment type="catalytic activity">
    <reaction evidence="3">
        <text>a 2'-deoxyribonucleoside 5'-triphosphate + H2O = a 2'-deoxyribonucleoside 5'-phosphate + diphosphate + H(+)</text>
        <dbReference type="Rhea" id="RHEA:44644"/>
        <dbReference type="ChEBI" id="CHEBI:15377"/>
        <dbReference type="ChEBI" id="CHEBI:15378"/>
        <dbReference type="ChEBI" id="CHEBI:33019"/>
        <dbReference type="ChEBI" id="CHEBI:61560"/>
        <dbReference type="ChEBI" id="CHEBI:65317"/>
        <dbReference type="EC" id="3.6.1.9"/>
    </reaction>
</comment>
<dbReference type="PANTHER" id="PTHR43213:SF5">
    <property type="entry name" value="BIFUNCTIONAL DTTP_UTP PYROPHOSPHATASE_METHYLTRANSFERASE PROTEIN-RELATED"/>
    <property type="match status" value="1"/>
</dbReference>
<reference evidence="4 5" key="1">
    <citation type="submission" date="2019-11" db="EMBL/GenBank/DDBJ databases">
        <title>Gordonia sp. nov., a novel actinobacterium isolated from mangrove soil in Hainan.</title>
        <authorList>
            <person name="Huang X."/>
            <person name="Xie Y."/>
            <person name="Chu X."/>
            <person name="Xiao K."/>
        </authorList>
    </citation>
    <scope>NUCLEOTIDE SEQUENCE [LARGE SCALE GENOMIC DNA]</scope>
    <source>
        <strain evidence="4 5">HNM0687</strain>
    </source>
</reference>
<name>A0A6L7GWY9_9ACTN</name>
<comment type="function">
    <text evidence="3">Nucleoside triphosphate pyrophosphatase. May have a dual role in cell division arrest and in preventing the incorporation of modified nucleotides into cellular nucleic acids.</text>
</comment>
<dbReference type="GO" id="GO:0009117">
    <property type="term" value="P:nucleotide metabolic process"/>
    <property type="evidence" value="ECO:0007669"/>
    <property type="project" value="UniProtKB-KW"/>
</dbReference>
<keyword evidence="3" id="KW-0963">Cytoplasm</keyword>
<dbReference type="HAMAP" id="MF_00528">
    <property type="entry name" value="Maf"/>
    <property type="match status" value="1"/>
</dbReference>
<dbReference type="InterPro" id="IPR029001">
    <property type="entry name" value="ITPase-like_fam"/>
</dbReference>
<evidence type="ECO:0000256" key="1">
    <source>
        <dbReference type="ARBA" id="ARBA00001968"/>
    </source>
</evidence>
<gene>
    <name evidence="4" type="ORF">GIY30_17495</name>
</gene>
<dbReference type="InterPro" id="IPR003697">
    <property type="entry name" value="Maf-like"/>
</dbReference>
<proteinExistence type="inferred from homology"/>
<comment type="cofactor">
    <cofactor evidence="1 3">
        <name>a divalent metal cation</name>
        <dbReference type="ChEBI" id="CHEBI:60240"/>
    </cofactor>
</comment>
<evidence type="ECO:0000313" key="4">
    <source>
        <dbReference type="EMBL" id="MXP23135.1"/>
    </source>
</evidence>
<dbReference type="NCBIfam" id="TIGR00172">
    <property type="entry name" value="maf"/>
    <property type="match status" value="1"/>
</dbReference>
<dbReference type="Pfam" id="PF02545">
    <property type="entry name" value="Maf"/>
    <property type="match status" value="1"/>
</dbReference>
<dbReference type="EMBL" id="WMBR01000004">
    <property type="protein sequence ID" value="MXP23135.1"/>
    <property type="molecule type" value="Genomic_DNA"/>
</dbReference>
<dbReference type="AlphaFoldDB" id="A0A6L7GWY9"/>
<protein>
    <recommendedName>
        <fullName evidence="3">Nucleoside triphosphate pyrophosphatase</fullName>
        <ecNumber evidence="3">3.6.1.9</ecNumber>
    </recommendedName>
    <alternativeName>
        <fullName evidence="3">Nucleotide pyrophosphatase</fullName>
        <shortName evidence="3">Nucleotide PPase</shortName>
    </alternativeName>
</protein>
<dbReference type="PIRSF" id="PIRSF006305">
    <property type="entry name" value="Maf"/>
    <property type="match status" value="1"/>
</dbReference>
<keyword evidence="5" id="KW-1185">Reference proteome</keyword>
<sequence length="223" mass="23036">MVSAPAVVLGSASPARLRVLRDAGLDPRVIVADIDEDALLSTMAAFPPDDIVIRLAQAKADAVVADVLADVLAEGDAADVVVLTCDSMLLCNGQLTGKPHTADVARAQWRTMRGRSAELITGHCVTRIRDGLVAGSAHAAASTTIGFADVDDATIDAYVDTGEPLTVAGAFTLDGLGGWLVDYVDGDPSSVLGIGLPTVRRLLGEVGVSVTVLWQASSPRKHS</sequence>
<comment type="caution">
    <text evidence="3">Lacks conserved residue(s) required for the propagation of feature annotation.</text>
</comment>
<dbReference type="GO" id="GO:0005737">
    <property type="term" value="C:cytoplasm"/>
    <property type="evidence" value="ECO:0007669"/>
    <property type="project" value="UniProtKB-SubCell"/>
</dbReference>